<evidence type="ECO:0000256" key="5">
    <source>
        <dbReference type="ARBA" id="ARBA00023136"/>
    </source>
</evidence>
<evidence type="ECO:0000313" key="8">
    <source>
        <dbReference type="Proteomes" id="UP000030147"/>
    </source>
</evidence>
<dbReference type="PANTHER" id="PTHR21716:SF15">
    <property type="entry name" value="TRANSPORT PROTEIN YRRI-RELATED"/>
    <property type="match status" value="1"/>
</dbReference>
<name>A0A0A2TAL0_9BACI</name>
<dbReference type="PANTHER" id="PTHR21716">
    <property type="entry name" value="TRANSMEMBRANE PROTEIN"/>
    <property type="match status" value="1"/>
</dbReference>
<dbReference type="STRING" id="1385514.N782_21555"/>
<keyword evidence="8" id="KW-1185">Reference proteome</keyword>
<dbReference type="Pfam" id="PF01594">
    <property type="entry name" value="AI-2E_transport"/>
    <property type="match status" value="1"/>
</dbReference>
<evidence type="ECO:0000256" key="3">
    <source>
        <dbReference type="ARBA" id="ARBA00022692"/>
    </source>
</evidence>
<comment type="caution">
    <text evidence="7">The sequence shown here is derived from an EMBL/GenBank/DDBJ whole genome shotgun (WGS) entry which is preliminary data.</text>
</comment>
<feature type="transmembrane region" description="Helical" evidence="6">
    <location>
        <begin position="12"/>
        <end position="33"/>
    </location>
</feature>
<feature type="transmembrane region" description="Helical" evidence="6">
    <location>
        <begin position="72"/>
        <end position="94"/>
    </location>
</feature>
<reference evidence="7 8" key="1">
    <citation type="journal article" date="2015" name="Stand. Genomic Sci.">
        <title>High quality draft genome sequence of the moderately halophilic bacterium Pontibacillus yanchengensis Y32(T) and comparison among Pontibacillus genomes.</title>
        <authorList>
            <person name="Huang J."/>
            <person name="Qiao Z.X."/>
            <person name="Tang J.W."/>
            <person name="Wang G."/>
        </authorList>
    </citation>
    <scope>NUCLEOTIDE SEQUENCE [LARGE SCALE GENOMIC DNA]</scope>
    <source>
        <strain evidence="7 8">Y32</strain>
    </source>
</reference>
<comment type="subcellular location">
    <subcellularLocation>
        <location evidence="1">Membrane</location>
        <topology evidence="1">Multi-pass membrane protein</topology>
    </subcellularLocation>
</comment>
<evidence type="ECO:0000313" key="7">
    <source>
        <dbReference type="EMBL" id="KGP71126.1"/>
    </source>
</evidence>
<keyword evidence="5 6" id="KW-0472">Membrane</keyword>
<feature type="transmembrane region" description="Helical" evidence="6">
    <location>
        <begin position="261"/>
        <end position="293"/>
    </location>
</feature>
<dbReference type="eggNOG" id="COG0628">
    <property type="taxonomic scope" value="Bacteria"/>
</dbReference>
<accession>A0A0A2TAL0</accession>
<dbReference type="GO" id="GO:0055085">
    <property type="term" value="P:transmembrane transport"/>
    <property type="evidence" value="ECO:0007669"/>
    <property type="project" value="TreeGrafter"/>
</dbReference>
<keyword evidence="3 6" id="KW-0812">Transmembrane</keyword>
<evidence type="ECO:0000256" key="1">
    <source>
        <dbReference type="ARBA" id="ARBA00004141"/>
    </source>
</evidence>
<sequence>MADQQLGRTMKWIYRSVLTLLVLLIIFLLMKLYPFYDAFLQVIFTLLIPFVISMFLAYLLHPIVEKLHEQNLPRWLAITIIYLFFFGGVGYVVYKTYPVFLKQLKDLFHNIPSFVDTYRTWIYSMYEKTSFLPESVHDRMDNILLNMEQMGEDVVASIGTKLTGVFDLVIIIAVIPVLVFYMLKDFPIMKNMLWQFTPSKYRDEGKEVLREIDKSLGGYIRGQLLVCFFVGIISILLLWLIGMKYPLVLGGIMGVTNVIPYFGPVLGAIPALIISLTMGVKMVLFVALIVLIVQILEGNLLSPFIVGKSLHIHPVLIILALLVGEKLAGIIGMIIAVPVLTIIRVFIHHIRLHRHKV</sequence>
<dbReference type="AlphaFoldDB" id="A0A0A2TAL0"/>
<protein>
    <submittedName>
        <fullName evidence="7">Membrane protein</fullName>
    </submittedName>
</protein>
<feature type="transmembrane region" description="Helical" evidence="6">
    <location>
        <begin position="162"/>
        <end position="183"/>
    </location>
</feature>
<organism evidence="7 8">
    <name type="scientific">Pontibacillus yanchengensis Y32</name>
    <dbReference type="NCBI Taxonomy" id="1385514"/>
    <lineage>
        <taxon>Bacteria</taxon>
        <taxon>Bacillati</taxon>
        <taxon>Bacillota</taxon>
        <taxon>Bacilli</taxon>
        <taxon>Bacillales</taxon>
        <taxon>Bacillaceae</taxon>
        <taxon>Pontibacillus</taxon>
    </lineage>
</organism>
<feature type="transmembrane region" description="Helical" evidence="6">
    <location>
        <begin position="39"/>
        <end position="60"/>
    </location>
</feature>
<evidence type="ECO:0000256" key="6">
    <source>
        <dbReference type="SAM" id="Phobius"/>
    </source>
</evidence>
<proteinExistence type="inferred from homology"/>
<dbReference type="InterPro" id="IPR002549">
    <property type="entry name" value="AI-2E-like"/>
</dbReference>
<dbReference type="RefSeq" id="WP_237582691.1">
    <property type="nucleotide sequence ID" value="NZ_AVBF01000082.1"/>
</dbReference>
<dbReference type="Proteomes" id="UP000030147">
    <property type="component" value="Unassembled WGS sequence"/>
</dbReference>
<feature type="transmembrane region" description="Helical" evidence="6">
    <location>
        <begin position="327"/>
        <end position="347"/>
    </location>
</feature>
<evidence type="ECO:0000256" key="4">
    <source>
        <dbReference type="ARBA" id="ARBA00022989"/>
    </source>
</evidence>
<comment type="similarity">
    <text evidence="2">Belongs to the autoinducer-2 exporter (AI-2E) (TC 2.A.86) family.</text>
</comment>
<dbReference type="EMBL" id="AVBF01000082">
    <property type="protein sequence ID" value="KGP71126.1"/>
    <property type="molecule type" value="Genomic_DNA"/>
</dbReference>
<dbReference type="GO" id="GO:0016020">
    <property type="term" value="C:membrane"/>
    <property type="evidence" value="ECO:0007669"/>
    <property type="project" value="UniProtKB-SubCell"/>
</dbReference>
<evidence type="ECO:0000256" key="2">
    <source>
        <dbReference type="ARBA" id="ARBA00009773"/>
    </source>
</evidence>
<gene>
    <name evidence="7" type="ORF">N782_21555</name>
</gene>
<feature type="transmembrane region" description="Helical" evidence="6">
    <location>
        <begin position="224"/>
        <end position="241"/>
    </location>
</feature>
<keyword evidence="4 6" id="KW-1133">Transmembrane helix</keyword>